<organism evidence="1 2">
    <name type="scientific">Catenibacillus scindens</name>
    <dbReference type="NCBI Taxonomy" id="673271"/>
    <lineage>
        <taxon>Bacteria</taxon>
        <taxon>Bacillati</taxon>
        <taxon>Bacillota</taxon>
        <taxon>Clostridia</taxon>
        <taxon>Lachnospirales</taxon>
        <taxon>Lachnospiraceae</taxon>
        <taxon>Catenibacillus</taxon>
    </lineage>
</organism>
<keyword evidence="2" id="KW-1185">Reference proteome</keyword>
<dbReference type="PROSITE" id="PS51343">
    <property type="entry name" value="PII_GLNB_DOM"/>
    <property type="match status" value="1"/>
</dbReference>
<evidence type="ECO:0000313" key="1">
    <source>
        <dbReference type="EMBL" id="MBB5265170.1"/>
    </source>
</evidence>
<dbReference type="SUPFAM" id="SSF54913">
    <property type="entry name" value="GlnB-like"/>
    <property type="match status" value="1"/>
</dbReference>
<dbReference type="InterPro" id="IPR015867">
    <property type="entry name" value="N-reg_PII/ATP_PRibTrfase_C"/>
</dbReference>
<proteinExistence type="predicted"/>
<comment type="caution">
    <text evidence="1">The sequence shown here is derived from an EMBL/GenBank/DDBJ whole genome shotgun (WGS) entry which is preliminary data.</text>
</comment>
<dbReference type="AlphaFoldDB" id="A0A7W8HBE8"/>
<sequence>MSRLYLMVTISNRNMRNKFQDFFQRHGSFVVFGSLARGTANSAILDYFGLEASEKVVTACVVTGQMWKQLKHGLIQEMQIDVAGTGIAFIIPMGSVGGKKVLQFLIQNQPYEKEEESQLKGTEYELLVAIADQGSMDEVMDAARGANAGGGTVLHAKGTGMERAKKFLGISLAEEKEMVLIVTKTSQKNDIMRAIMEKCGLGTKNHTIVFSLPVTSAIGLRQEETEDDA</sequence>
<dbReference type="SMART" id="SM00938">
    <property type="entry name" value="P-II"/>
    <property type="match status" value="1"/>
</dbReference>
<protein>
    <submittedName>
        <fullName evidence="1">Nitrogen regulatory protein PII</fullName>
    </submittedName>
</protein>
<dbReference type="InterPro" id="IPR011322">
    <property type="entry name" value="N-reg_PII-like_a/b"/>
</dbReference>
<dbReference type="Proteomes" id="UP000543642">
    <property type="component" value="Unassembled WGS sequence"/>
</dbReference>
<dbReference type="GO" id="GO:0030234">
    <property type="term" value="F:enzyme regulator activity"/>
    <property type="evidence" value="ECO:0007669"/>
    <property type="project" value="InterPro"/>
</dbReference>
<name>A0A7W8HBE8_9FIRM</name>
<dbReference type="Pfam" id="PF00543">
    <property type="entry name" value="P-II"/>
    <property type="match status" value="1"/>
</dbReference>
<dbReference type="InterPro" id="IPR002187">
    <property type="entry name" value="N-reg_PII"/>
</dbReference>
<reference evidence="1 2" key="1">
    <citation type="submission" date="2020-08" db="EMBL/GenBank/DDBJ databases">
        <title>Genomic Encyclopedia of Type Strains, Phase IV (KMG-IV): sequencing the most valuable type-strain genomes for metagenomic binning, comparative biology and taxonomic classification.</title>
        <authorList>
            <person name="Goeker M."/>
        </authorList>
    </citation>
    <scope>NUCLEOTIDE SEQUENCE [LARGE SCALE GENOMIC DNA]</scope>
    <source>
        <strain evidence="1 2">DSM 106146</strain>
    </source>
</reference>
<dbReference type="GO" id="GO:0006808">
    <property type="term" value="P:regulation of nitrogen utilization"/>
    <property type="evidence" value="ECO:0007669"/>
    <property type="project" value="InterPro"/>
</dbReference>
<accession>A0A7W8HBE8</accession>
<evidence type="ECO:0000313" key="2">
    <source>
        <dbReference type="Proteomes" id="UP000543642"/>
    </source>
</evidence>
<gene>
    <name evidence="1" type="ORF">HNP82_002309</name>
</gene>
<dbReference type="RefSeq" id="WP_183774804.1">
    <property type="nucleotide sequence ID" value="NZ_CAWVEG010000133.1"/>
</dbReference>
<dbReference type="Gene3D" id="3.30.70.120">
    <property type="match status" value="1"/>
</dbReference>
<dbReference type="EMBL" id="JACHFW010000009">
    <property type="protein sequence ID" value="MBB5265170.1"/>
    <property type="molecule type" value="Genomic_DNA"/>
</dbReference>